<reference evidence="1 2" key="1">
    <citation type="submission" date="2024-01" db="EMBL/GenBank/DDBJ databases">
        <title>The complete chloroplast genome sequence of Lithospermum erythrorhizon: insights into the phylogenetic relationship among Boraginaceae species and the maternal lineages of purple gromwells.</title>
        <authorList>
            <person name="Okada T."/>
            <person name="Watanabe K."/>
        </authorList>
    </citation>
    <scope>NUCLEOTIDE SEQUENCE [LARGE SCALE GENOMIC DNA]</scope>
</reference>
<protein>
    <submittedName>
        <fullName evidence="1">Uncharacterized protein</fullName>
    </submittedName>
</protein>
<proteinExistence type="predicted"/>
<evidence type="ECO:0000313" key="1">
    <source>
        <dbReference type="EMBL" id="GAA0159157.1"/>
    </source>
</evidence>
<gene>
    <name evidence="1" type="ORF">LIER_38805</name>
</gene>
<comment type="caution">
    <text evidence="1">The sequence shown here is derived from an EMBL/GenBank/DDBJ whole genome shotgun (WGS) entry which is preliminary data.</text>
</comment>
<sequence length="151" mass="17210">MQPRHGRLRESILRLRGIICKPRKRFQNFAAKNWSEPRQMKLSRPLRLWLKSEDAEAALVFAATKADEDRINFANSTLHSFLSSPAYEKKMGSKCAAYFHSLVASTSERFPDLIALFNEEEGGETSNPCRRRSSCRPLIVIKIISVVTLSL</sequence>
<dbReference type="EMBL" id="BAABME010020044">
    <property type="protein sequence ID" value="GAA0159157.1"/>
    <property type="molecule type" value="Genomic_DNA"/>
</dbReference>
<organism evidence="1 2">
    <name type="scientific">Lithospermum erythrorhizon</name>
    <name type="common">Purple gromwell</name>
    <name type="synonym">Lithospermum officinale var. erythrorhizon</name>
    <dbReference type="NCBI Taxonomy" id="34254"/>
    <lineage>
        <taxon>Eukaryota</taxon>
        <taxon>Viridiplantae</taxon>
        <taxon>Streptophyta</taxon>
        <taxon>Embryophyta</taxon>
        <taxon>Tracheophyta</taxon>
        <taxon>Spermatophyta</taxon>
        <taxon>Magnoliopsida</taxon>
        <taxon>eudicotyledons</taxon>
        <taxon>Gunneridae</taxon>
        <taxon>Pentapetalae</taxon>
        <taxon>asterids</taxon>
        <taxon>lamiids</taxon>
        <taxon>Boraginales</taxon>
        <taxon>Boraginaceae</taxon>
        <taxon>Boraginoideae</taxon>
        <taxon>Lithospermeae</taxon>
        <taxon>Lithospermum</taxon>
    </lineage>
</organism>
<evidence type="ECO:0000313" key="2">
    <source>
        <dbReference type="Proteomes" id="UP001454036"/>
    </source>
</evidence>
<dbReference type="AlphaFoldDB" id="A0AAV3Q4Y3"/>
<name>A0AAV3Q4Y3_LITER</name>
<dbReference type="Proteomes" id="UP001454036">
    <property type="component" value="Unassembled WGS sequence"/>
</dbReference>
<accession>A0AAV3Q4Y3</accession>
<keyword evidence="2" id="KW-1185">Reference proteome</keyword>